<sequence>MMRQFKEYIERFFKQLYDHELSDCLASLYNKIREIDYTIFYTQRKKTHLQLLIDRQTVALENKYIDLLDEQHMQCPEKIHDENIAKMKHDLNEIEYEYAHLEQYLNHLSDERKQKQQACDLLLSLKLAY</sequence>
<evidence type="ECO:0008006" key="4">
    <source>
        <dbReference type="Google" id="ProtNLM"/>
    </source>
</evidence>
<evidence type="ECO:0000256" key="1">
    <source>
        <dbReference type="SAM" id="Coils"/>
    </source>
</evidence>
<keyword evidence="3" id="KW-1185">Reference proteome</keyword>
<feature type="coiled-coil region" evidence="1">
    <location>
        <begin position="91"/>
        <end position="118"/>
    </location>
</feature>
<dbReference type="RefSeq" id="WP_229293285.1">
    <property type="nucleotide sequence ID" value="NZ_CP086654.1"/>
</dbReference>
<dbReference type="Proteomes" id="UP001197626">
    <property type="component" value="Chromosome"/>
</dbReference>
<name>A0ABY3PET1_9STAP</name>
<reference evidence="2 3" key="1">
    <citation type="journal article" date="2022" name="Pathogens">
        <title>Staphylococcus ratti sp. nov. Isolated from a Lab Rat.</title>
        <authorList>
            <person name="Kovarovic V."/>
            <person name="Sedlacek I."/>
            <person name="Petras P."/>
            <person name="Kralova S."/>
            <person name="Maslanova I."/>
            <person name="Svec P."/>
            <person name="Neumann-Schaal M."/>
            <person name="Botka T."/>
            <person name="Gelbicova T."/>
            <person name="Stankova E."/>
            <person name="Doskar J."/>
            <person name="Pantucek R."/>
        </authorList>
    </citation>
    <scope>NUCLEOTIDE SEQUENCE [LARGE SCALE GENOMIC DNA]</scope>
    <source>
        <strain evidence="2 3">CCM 9025</strain>
    </source>
</reference>
<evidence type="ECO:0000313" key="3">
    <source>
        <dbReference type="Proteomes" id="UP001197626"/>
    </source>
</evidence>
<evidence type="ECO:0000313" key="2">
    <source>
        <dbReference type="EMBL" id="UEX90805.1"/>
    </source>
</evidence>
<keyword evidence="1" id="KW-0175">Coiled coil</keyword>
<protein>
    <recommendedName>
        <fullName evidence="4">Staphylococcal protein</fullName>
    </recommendedName>
</protein>
<accession>A0ABY3PET1</accession>
<gene>
    <name evidence="2" type="ORF">LN051_03895</name>
</gene>
<dbReference type="EMBL" id="CP086654">
    <property type="protein sequence ID" value="UEX90805.1"/>
    <property type="molecule type" value="Genomic_DNA"/>
</dbReference>
<proteinExistence type="predicted"/>
<organism evidence="2 3">
    <name type="scientific">Staphylococcus ratti</name>
    <dbReference type="NCBI Taxonomy" id="2892440"/>
    <lineage>
        <taxon>Bacteria</taxon>
        <taxon>Bacillati</taxon>
        <taxon>Bacillota</taxon>
        <taxon>Bacilli</taxon>
        <taxon>Bacillales</taxon>
        <taxon>Staphylococcaceae</taxon>
        <taxon>Staphylococcus</taxon>
    </lineage>
</organism>